<organism evidence="2">
    <name type="scientific">Picea sitchensis</name>
    <name type="common">Sitka spruce</name>
    <name type="synonym">Pinus sitchensis</name>
    <dbReference type="NCBI Taxonomy" id="3332"/>
    <lineage>
        <taxon>Eukaryota</taxon>
        <taxon>Viridiplantae</taxon>
        <taxon>Streptophyta</taxon>
        <taxon>Embryophyta</taxon>
        <taxon>Tracheophyta</taxon>
        <taxon>Spermatophyta</taxon>
        <taxon>Pinopsida</taxon>
        <taxon>Pinidae</taxon>
        <taxon>Conifers I</taxon>
        <taxon>Pinales</taxon>
        <taxon>Pinaceae</taxon>
        <taxon>Picea</taxon>
    </lineage>
</organism>
<protein>
    <submittedName>
        <fullName evidence="2">Uncharacterized protein</fullName>
    </submittedName>
</protein>
<feature type="compositionally biased region" description="Pro residues" evidence="1">
    <location>
        <begin position="60"/>
        <end position="69"/>
    </location>
</feature>
<feature type="region of interest" description="Disordered" evidence="1">
    <location>
        <begin position="1"/>
        <end position="35"/>
    </location>
</feature>
<feature type="region of interest" description="Disordered" evidence="1">
    <location>
        <begin position="47"/>
        <end position="69"/>
    </location>
</feature>
<sequence>MPANKGRELSGESQVFAESEKVAADEKGFRNTAGPAKYAKKGVAFNVDYTDPGANTDPHGPSPHTPPST</sequence>
<proteinExistence type="evidence at transcript level"/>
<accession>D5ACN5</accession>
<feature type="compositionally biased region" description="Basic and acidic residues" evidence="1">
    <location>
        <begin position="1"/>
        <end position="10"/>
    </location>
</feature>
<reference evidence="2" key="1">
    <citation type="submission" date="2010-04" db="EMBL/GenBank/DDBJ databases">
        <authorList>
            <person name="Reid K.E."/>
            <person name="Liao N."/>
            <person name="Chan S."/>
            <person name="Docking R."/>
            <person name="Taylor G."/>
            <person name="Moore R."/>
            <person name="Mayo M."/>
            <person name="Munro S."/>
            <person name="King J."/>
            <person name="Yanchuk A."/>
            <person name="Holt R."/>
            <person name="Jones S."/>
            <person name="Marra M."/>
            <person name="Ritland C.E."/>
            <person name="Ritland K."/>
            <person name="Bohlmann J."/>
        </authorList>
    </citation>
    <scope>NUCLEOTIDE SEQUENCE</scope>
    <source>
        <tissue evidence="2">Bud</tissue>
    </source>
</reference>
<dbReference type="EMBL" id="BT124023">
    <property type="protein sequence ID" value="ADE77304.1"/>
    <property type="molecule type" value="mRNA"/>
</dbReference>
<evidence type="ECO:0000256" key="1">
    <source>
        <dbReference type="SAM" id="MobiDB-lite"/>
    </source>
</evidence>
<feature type="compositionally biased region" description="Basic and acidic residues" evidence="1">
    <location>
        <begin position="18"/>
        <end position="29"/>
    </location>
</feature>
<name>D5ACN5_PICSI</name>
<dbReference type="AlphaFoldDB" id="D5ACN5"/>
<evidence type="ECO:0000313" key="2">
    <source>
        <dbReference type="EMBL" id="ADE77304.1"/>
    </source>
</evidence>